<dbReference type="SUPFAM" id="SSF53163">
    <property type="entry name" value="HybD-like"/>
    <property type="match status" value="1"/>
</dbReference>
<organism evidence="1 2">
    <name type="scientific">Clostridium taeniosporum</name>
    <dbReference type="NCBI Taxonomy" id="394958"/>
    <lineage>
        <taxon>Bacteria</taxon>
        <taxon>Bacillati</taxon>
        <taxon>Bacillota</taxon>
        <taxon>Clostridia</taxon>
        <taxon>Eubacteriales</taxon>
        <taxon>Clostridiaceae</taxon>
        <taxon>Clostridium</taxon>
    </lineage>
</organism>
<dbReference type="AlphaFoldDB" id="A0A1D7XIE9"/>
<evidence type="ECO:0000313" key="2">
    <source>
        <dbReference type="Proteomes" id="UP000094652"/>
    </source>
</evidence>
<dbReference type="InterPro" id="IPR009665">
    <property type="entry name" value="YyaC"/>
</dbReference>
<reference evidence="2" key="1">
    <citation type="submission" date="2016-09" db="EMBL/GenBank/DDBJ databases">
        <title>Genomics of Clostridium taeniosporum, an organism which forms endospores with ribbon-like appendages.</title>
        <authorList>
            <person name="Walker J.R."/>
        </authorList>
    </citation>
    <scope>NUCLEOTIDE SEQUENCE [LARGE SCALE GENOMIC DNA]</scope>
    <source>
        <strain evidence="2">1/k</strain>
    </source>
</reference>
<sequence>MWFHKKRLLRIKIAQAKVPVYGSNTINAINVTNRITKIRNVHPYSIIVAIDAAICDKDKIGKTNIRKG</sequence>
<dbReference type="Pfam" id="PF06866">
    <property type="entry name" value="DUF1256"/>
    <property type="match status" value="1"/>
</dbReference>
<dbReference type="KEGG" id="ctae:BGI42_04960"/>
<evidence type="ECO:0000313" key="1">
    <source>
        <dbReference type="EMBL" id="AOR23111.1"/>
    </source>
</evidence>
<proteinExistence type="predicted"/>
<dbReference type="RefSeq" id="WP_069679266.1">
    <property type="nucleotide sequence ID" value="NZ_CP017253.2"/>
</dbReference>
<dbReference type="InterPro" id="IPR023430">
    <property type="entry name" value="Pept_HybD-like_dom_sf"/>
</dbReference>
<dbReference type="EMBL" id="CP017253">
    <property type="protein sequence ID" value="AOR23111.1"/>
    <property type="molecule type" value="Genomic_DNA"/>
</dbReference>
<accession>A0A1D7XIE9</accession>
<dbReference type="Proteomes" id="UP000094652">
    <property type="component" value="Chromosome"/>
</dbReference>
<dbReference type="STRING" id="394958.BGI42_04960"/>
<name>A0A1D7XIE9_9CLOT</name>
<gene>
    <name evidence="1" type="ORF">BGI42_04960</name>
</gene>
<protein>
    <submittedName>
        <fullName evidence="1">DUF1256 domain-containing protein</fullName>
    </submittedName>
</protein>
<keyword evidence="2" id="KW-1185">Reference proteome</keyword>